<dbReference type="OrthoDB" id="9796575at2"/>
<dbReference type="KEGG" id="pre:PCA10_49320"/>
<proteinExistence type="inferred from homology"/>
<accession>S6BNN8</accession>
<dbReference type="PANTHER" id="PTHR37483:SF1">
    <property type="entry name" value="UPF0125 PROTEIN RATB"/>
    <property type="match status" value="1"/>
</dbReference>
<evidence type="ECO:0000256" key="2">
    <source>
        <dbReference type="HAMAP-Rule" id="MF_00460"/>
    </source>
</evidence>
<reference evidence="3 4" key="1">
    <citation type="journal article" date="2013" name="Genome Announc.">
        <title>Complete Genome Sequence of the Carbazole Degrader Pseudomonas resinovorans Strain CA10 (NBRC 106553).</title>
        <authorList>
            <person name="Shintani M."/>
            <person name="Hosoyama A."/>
            <person name="Ohji S."/>
            <person name="Tsuchikane K."/>
            <person name="Takarada H."/>
            <person name="Yamazoe A."/>
            <person name="Fujita N."/>
            <person name="Nojiri H."/>
        </authorList>
    </citation>
    <scope>NUCLEOTIDE SEQUENCE [LARGE SCALE GENOMIC DNA]</scope>
    <source>
        <strain evidence="3 4">NBRC 106553</strain>
    </source>
</reference>
<dbReference type="HOGENOM" id="CLU_150721_1_0_6"/>
<dbReference type="PATRIC" id="fig|1245471.3.peg.4997"/>
<dbReference type="AlphaFoldDB" id="S6BNN8"/>
<dbReference type="InterPro" id="IPR016155">
    <property type="entry name" value="Mopterin_synth/thiamin_S_b"/>
</dbReference>
<dbReference type="eggNOG" id="COG2914">
    <property type="taxonomic scope" value="Bacteria"/>
</dbReference>
<dbReference type="Gene3D" id="3.10.20.280">
    <property type="entry name" value="RnfH-like"/>
    <property type="match status" value="1"/>
</dbReference>
<dbReference type="SUPFAM" id="SSF54285">
    <property type="entry name" value="MoaD/ThiS"/>
    <property type="match status" value="1"/>
</dbReference>
<name>S6BNN8_METRE</name>
<gene>
    <name evidence="3" type="ORF">PCA10_49320</name>
</gene>
<dbReference type="InterPro" id="IPR005346">
    <property type="entry name" value="RnfH"/>
</dbReference>
<dbReference type="PANTHER" id="PTHR37483">
    <property type="entry name" value="UPF0125 PROTEIN RATB"/>
    <property type="match status" value="1"/>
</dbReference>
<dbReference type="Proteomes" id="UP000015503">
    <property type="component" value="Chromosome"/>
</dbReference>
<dbReference type="NCBIfam" id="NF002490">
    <property type="entry name" value="PRK01777.1"/>
    <property type="match status" value="1"/>
</dbReference>
<dbReference type="Pfam" id="PF03658">
    <property type="entry name" value="Ub-RnfH"/>
    <property type="match status" value="1"/>
</dbReference>
<dbReference type="InterPro" id="IPR037021">
    <property type="entry name" value="RnfH_sf"/>
</dbReference>
<protein>
    <recommendedName>
        <fullName evidence="2">UPF0125 protein PCA10_49320</fullName>
    </recommendedName>
</protein>
<organism evidence="3 4">
    <name type="scientific">Metapseudomonas resinovorans NBRC 106553</name>
    <dbReference type="NCBI Taxonomy" id="1245471"/>
    <lineage>
        <taxon>Bacteria</taxon>
        <taxon>Pseudomonadati</taxon>
        <taxon>Pseudomonadota</taxon>
        <taxon>Gammaproteobacteria</taxon>
        <taxon>Pseudomonadales</taxon>
        <taxon>Pseudomonadaceae</taxon>
        <taxon>Metapseudomonas</taxon>
    </lineage>
</organism>
<dbReference type="STRING" id="1245471.PCA10_49320"/>
<evidence type="ECO:0000313" key="4">
    <source>
        <dbReference type="Proteomes" id="UP000015503"/>
    </source>
</evidence>
<dbReference type="RefSeq" id="WP_016494792.1">
    <property type="nucleotide sequence ID" value="NC_021499.1"/>
</dbReference>
<keyword evidence="4" id="KW-1185">Reference proteome</keyword>
<dbReference type="EMBL" id="AP013068">
    <property type="protein sequence ID" value="BAN50664.1"/>
    <property type="molecule type" value="Genomic_DNA"/>
</dbReference>
<evidence type="ECO:0000313" key="3">
    <source>
        <dbReference type="EMBL" id="BAN50664.1"/>
    </source>
</evidence>
<dbReference type="HAMAP" id="MF_00460">
    <property type="entry name" value="UPF0125_RnfH"/>
    <property type="match status" value="1"/>
</dbReference>
<comment type="similarity">
    <text evidence="1 2">Belongs to the UPF0125 (RnfH) family.</text>
</comment>
<sequence length="106" mass="11602">MADTLIAVEVVYALADRQQLLRLSLPKGASARDAVLRSGMQAYFPELDLAGCPLGIFGKALPSPEQRLLEEGDRVEIYRPLLVDPKEVRKLRAAKAAQARSGERDA</sequence>
<evidence type="ECO:0000256" key="1">
    <source>
        <dbReference type="ARBA" id="ARBA00010645"/>
    </source>
</evidence>